<keyword evidence="12" id="KW-0234">DNA repair</keyword>
<evidence type="ECO:0000256" key="2">
    <source>
        <dbReference type="ARBA" id="ARBA00004123"/>
    </source>
</evidence>
<gene>
    <name evidence="19" type="ORF">SPARVUS_LOCUS3930749</name>
</gene>
<dbReference type="Pfam" id="PF07522">
    <property type="entry name" value="DRMBL"/>
    <property type="match status" value="1"/>
</dbReference>
<organism evidence="19 20">
    <name type="scientific">Staurois parvus</name>
    <dbReference type="NCBI Taxonomy" id="386267"/>
    <lineage>
        <taxon>Eukaryota</taxon>
        <taxon>Metazoa</taxon>
        <taxon>Chordata</taxon>
        <taxon>Craniata</taxon>
        <taxon>Vertebrata</taxon>
        <taxon>Euteleostomi</taxon>
        <taxon>Amphibia</taxon>
        <taxon>Batrachia</taxon>
        <taxon>Anura</taxon>
        <taxon>Neobatrachia</taxon>
        <taxon>Ranoidea</taxon>
        <taxon>Ranidae</taxon>
        <taxon>Staurois</taxon>
    </lineage>
</organism>
<proteinExistence type="inferred from homology"/>
<evidence type="ECO:0000313" key="20">
    <source>
        <dbReference type="Proteomes" id="UP001162483"/>
    </source>
</evidence>
<evidence type="ECO:0000256" key="1">
    <source>
        <dbReference type="ARBA" id="ARBA00001526"/>
    </source>
</evidence>
<evidence type="ECO:0000256" key="8">
    <source>
        <dbReference type="ARBA" id="ARBA00022763"/>
    </source>
</evidence>
<reference evidence="19" key="1">
    <citation type="submission" date="2023-05" db="EMBL/GenBank/DDBJ databases">
        <authorList>
            <person name="Stuckert A."/>
        </authorList>
    </citation>
    <scope>NUCLEOTIDE SEQUENCE</scope>
</reference>
<feature type="domain" description="DNA repair metallo-beta-lactamase" evidence="18">
    <location>
        <begin position="262"/>
        <end position="300"/>
    </location>
</feature>
<protein>
    <recommendedName>
        <fullName evidence="14">5' exonuclease Apollo</fullName>
        <ecNumber evidence="5">3.5.2.6</ecNumber>
    </recommendedName>
    <alternativeName>
        <fullName evidence="15">DNA cross-link repair 1B protein</fullName>
    </alternativeName>
    <alternativeName>
        <fullName evidence="16">SNM1 homolog B</fullName>
    </alternativeName>
</protein>
<evidence type="ECO:0000256" key="5">
    <source>
        <dbReference type="ARBA" id="ARBA00012865"/>
    </source>
</evidence>
<evidence type="ECO:0000256" key="9">
    <source>
        <dbReference type="ARBA" id="ARBA00022801"/>
    </source>
</evidence>
<keyword evidence="10" id="KW-0269">Exonuclease</keyword>
<keyword evidence="6" id="KW-0158">Chromosome</keyword>
<comment type="similarity">
    <text evidence="4">Belongs to the DNA repair metallo-beta-lactamase (DRMBL) family.</text>
</comment>
<accession>A0ABN9BZY5</accession>
<evidence type="ECO:0000256" key="7">
    <source>
        <dbReference type="ARBA" id="ARBA00022722"/>
    </source>
</evidence>
<evidence type="ECO:0000259" key="18">
    <source>
        <dbReference type="Pfam" id="PF07522"/>
    </source>
</evidence>
<evidence type="ECO:0000256" key="6">
    <source>
        <dbReference type="ARBA" id="ARBA00022454"/>
    </source>
</evidence>
<dbReference type="PANTHER" id="PTHR23240:SF26">
    <property type="entry name" value="5' EXONUCLEASE APOLLO"/>
    <property type="match status" value="1"/>
</dbReference>
<feature type="region of interest" description="Disordered" evidence="17">
    <location>
        <begin position="353"/>
        <end position="377"/>
    </location>
</feature>
<sequence>MNGAILPNTPIAVDFWQIRRCSHVRLFFLSHMHSDHTVGLSSTWNHPLYCSPITARILKHKLQVNSKWINTLEVGVCHMLPLDDCGIETVAVTLIDANHCPGSVMFLFEGYFGAILYTGDFRYSPLMLKYPPLKNKKIDVLYLDNTNCDPEIKLPSRKEATKEIEDIIENHPEHDIVIGVYSIGKESLLVDLAKMFKTWVFVSPQRMELLNLFDIEDVFTTQEGGGRIRIVEQSEVIYANMVKWNSIYPTIAILPTSRKVKTWHKDIYVVPYSDHSSFDELHEFVSRIRPCSIVPVVKTQQCWLHFNKYLNSETMKNDVRIPSSVKDYMRSQRLSSKLRAKMIKVSVNRTSPRGVEFETPEKQSNAEHVCGGEGKKTTVSTEQNNRQQLSTIGGSSLISEQCSIPAPLSESTVLVSNMNASTDTSPWFKNTLQTFENETEMPSAIWSPQNMNGTVLSDTSVLYAETKSNVITFSSHAPCVPLSFTRADRLSLLPCSRRQLFGSKHFHDQVEQYIRNCIH</sequence>
<dbReference type="Proteomes" id="UP001162483">
    <property type="component" value="Unassembled WGS sequence"/>
</dbReference>
<dbReference type="InterPro" id="IPR011084">
    <property type="entry name" value="DRMBL"/>
</dbReference>
<keyword evidence="20" id="KW-1185">Reference proteome</keyword>
<evidence type="ECO:0000256" key="4">
    <source>
        <dbReference type="ARBA" id="ARBA00010304"/>
    </source>
</evidence>
<comment type="caution">
    <text evidence="19">The sequence shown here is derived from an EMBL/GenBank/DDBJ whole genome shotgun (WGS) entry which is preliminary data.</text>
</comment>
<dbReference type="InterPro" id="IPR036866">
    <property type="entry name" value="RibonucZ/Hydroxyglut_hydro"/>
</dbReference>
<evidence type="ECO:0000256" key="13">
    <source>
        <dbReference type="ARBA" id="ARBA00023242"/>
    </source>
</evidence>
<evidence type="ECO:0000256" key="16">
    <source>
        <dbReference type="ARBA" id="ARBA00042738"/>
    </source>
</evidence>
<dbReference type="SUPFAM" id="SSF56281">
    <property type="entry name" value="Metallo-hydrolase/oxidoreductase"/>
    <property type="match status" value="1"/>
</dbReference>
<keyword evidence="7" id="KW-0540">Nuclease</keyword>
<dbReference type="Gene3D" id="3.60.15.10">
    <property type="entry name" value="Ribonuclease Z/Hydroxyacylglutathione hydrolase-like"/>
    <property type="match status" value="1"/>
</dbReference>
<name>A0ABN9BZY5_9NEOB</name>
<dbReference type="CDD" id="cd16273">
    <property type="entry name" value="SNM1A-1C-like_MBL-fold"/>
    <property type="match status" value="1"/>
</dbReference>
<dbReference type="EMBL" id="CATNWA010006737">
    <property type="protein sequence ID" value="CAI9552692.1"/>
    <property type="molecule type" value="Genomic_DNA"/>
</dbReference>
<evidence type="ECO:0000256" key="3">
    <source>
        <dbReference type="ARBA" id="ARBA00004574"/>
    </source>
</evidence>
<evidence type="ECO:0000313" key="19">
    <source>
        <dbReference type="EMBL" id="CAI9552692.1"/>
    </source>
</evidence>
<evidence type="ECO:0000256" key="17">
    <source>
        <dbReference type="SAM" id="MobiDB-lite"/>
    </source>
</evidence>
<evidence type="ECO:0000256" key="12">
    <source>
        <dbReference type="ARBA" id="ARBA00023204"/>
    </source>
</evidence>
<dbReference type="EC" id="3.5.2.6" evidence="5"/>
<keyword evidence="11" id="KW-0779">Telomere</keyword>
<keyword evidence="13" id="KW-0539">Nucleus</keyword>
<keyword evidence="9" id="KW-0378">Hydrolase</keyword>
<feature type="compositionally biased region" description="Basic and acidic residues" evidence="17">
    <location>
        <begin position="355"/>
        <end position="365"/>
    </location>
</feature>
<dbReference type="Gene3D" id="3.40.50.12650">
    <property type="match status" value="1"/>
</dbReference>
<evidence type="ECO:0000256" key="14">
    <source>
        <dbReference type="ARBA" id="ARBA00039555"/>
    </source>
</evidence>
<evidence type="ECO:0000256" key="15">
    <source>
        <dbReference type="ARBA" id="ARBA00041693"/>
    </source>
</evidence>
<dbReference type="PANTHER" id="PTHR23240">
    <property type="entry name" value="DNA CROSS-LINK REPAIR PROTEIN PSO2/SNM1-RELATED"/>
    <property type="match status" value="1"/>
</dbReference>
<evidence type="ECO:0000256" key="10">
    <source>
        <dbReference type="ARBA" id="ARBA00022839"/>
    </source>
</evidence>
<evidence type="ECO:0000256" key="11">
    <source>
        <dbReference type="ARBA" id="ARBA00022895"/>
    </source>
</evidence>
<keyword evidence="8" id="KW-0227">DNA damage</keyword>
<comment type="subcellular location">
    <subcellularLocation>
        <location evidence="3">Chromosome</location>
        <location evidence="3">Telomere</location>
    </subcellularLocation>
    <subcellularLocation>
        <location evidence="2">Nucleus</location>
    </subcellularLocation>
</comment>
<comment type="catalytic activity">
    <reaction evidence="1">
        <text>a beta-lactam + H2O = a substituted beta-amino acid</text>
        <dbReference type="Rhea" id="RHEA:20401"/>
        <dbReference type="ChEBI" id="CHEBI:15377"/>
        <dbReference type="ChEBI" id="CHEBI:35627"/>
        <dbReference type="ChEBI" id="CHEBI:140347"/>
        <dbReference type="EC" id="3.5.2.6"/>
    </reaction>
</comment>